<dbReference type="eggNOG" id="COG0583">
    <property type="taxonomic scope" value="Bacteria"/>
</dbReference>
<feature type="domain" description="HTH lysR-type" evidence="5">
    <location>
        <begin position="3"/>
        <end position="60"/>
    </location>
</feature>
<dbReference type="EMBL" id="CP003220">
    <property type="protein sequence ID" value="EGB13913.1"/>
    <property type="molecule type" value="Genomic_DNA"/>
</dbReference>
<dbReference type="HOGENOM" id="CLU_039613_6_0_7"/>
<dbReference type="GO" id="GO:0005829">
    <property type="term" value="C:cytosol"/>
    <property type="evidence" value="ECO:0007669"/>
    <property type="project" value="TreeGrafter"/>
</dbReference>
<dbReference type="SUPFAM" id="SSF53850">
    <property type="entry name" value="Periplasmic binding protein-like II"/>
    <property type="match status" value="1"/>
</dbReference>
<dbReference type="Pfam" id="PF00126">
    <property type="entry name" value="HTH_1"/>
    <property type="match status" value="1"/>
</dbReference>
<protein>
    <submittedName>
        <fullName evidence="6">Transcriptional regulator, LysR family</fullName>
    </submittedName>
</protein>
<dbReference type="Gene3D" id="3.40.190.10">
    <property type="entry name" value="Periplasmic binding protein-like II"/>
    <property type="match status" value="2"/>
</dbReference>
<dbReference type="Proteomes" id="UP000007845">
    <property type="component" value="Chromosome"/>
</dbReference>
<gene>
    <name evidence="6" type="ORF">DND132_0698</name>
</gene>
<organism evidence="6 7">
    <name type="scientific">Pseudodesulfovibrio mercurii</name>
    <dbReference type="NCBI Taxonomy" id="641491"/>
    <lineage>
        <taxon>Bacteria</taxon>
        <taxon>Pseudomonadati</taxon>
        <taxon>Thermodesulfobacteriota</taxon>
        <taxon>Desulfovibrionia</taxon>
        <taxon>Desulfovibrionales</taxon>
        <taxon>Desulfovibrionaceae</taxon>
    </lineage>
</organism>
<dbReference type="PRINTS" id="PR00039">
    <property type="entry name" value="HTHLYSR"/>
</dbReference>
<accession>F0JGP4</accession>
<evidence type="ECO:0000259" key="5">
    <source>
        <dbReference type="PROSITE" id="PS50931"/>
    </source>
</evidence>
<dbReference type="InterPro" id="IPR036388">
    <property type="entry name" value="WH-like_DNA-bd_sf"/>
</dbReference>
<dbReference type="SUPFAM" id="SSF46785">
    <property type="entry name" value="Winged helix' DNA-binding domain"/>
    <property type="match status" value="1"/>
</dbReference>
<dbReference type="PANTHER" id="PTHR30419:SF30">
    <property type="entry name" value="LYSR FAMILY TRANSCRIPTIONAL REGULATOR"/>
    <property type="match status" value="1"/>
</dbReference>
<evidence type="ECO:0000256" key="3">
    <source>
        <dbReference type="ARBA" id="ARBA00023125"/>
    </source>
</evidence>
<dbReference type="InterPro" id="IPR036390">
    <property type="entry name" value="WH_DNA-bd_sf"/>
</dbReference>
<dbReference type="GO" id="GO:0003700">
    <property type="term" value="F:DNA-binding transcription factor activity"/>
    <property type="evidence" value="ECO:0007669"/>
    <property type="project" value="InterPro"/>
</dbReference>
<keyword evidence="4" id="KW-0804">Transcription</keyword>
<keyword evidence="3" id="KW-0238">DNA-binding</keyword>
<dbReference type="PANTHER" id="PTHR30419">
    <property type="entry name" value="HTH-TYPE TRANSCRIPTIONAL REGULATOR YBHD"/>
    <property type="match status" value="1"/>
</dbReference>
<keyword evidence="2" id="KW-0805">Transcription regulation</keyword>
<evidence type="ECO:0000256" key="2">
    <source>
        <dbReference type="ARBA" id="ARBA00023015"/>
    </source>
</evidence>
<keyword evidence="7" id="KW-1185">Reference proteome</keyword>
<dbReference type="InterPro" id="IPR005119">
    <property type="entry name" value="LysR_subst-bd"/>
</dbReference>
<dbReference type="KEGG" id="ddn:DND132_0698"/>
<evidence type="ECO:0000256" key="1">
    <source>
        <dbReference type="ARBA" id="ARBA00009437"/>
    </source>
</evidence>
<name>F0JGP4_9BACT</name>
<sequence>MNITLRHIEQIDALAKHGNFRLAAEKLCISQPALSRSILTLEDKLGVRLFDRLRGKLLPTRYGALILQRGERLLNDIDLLHRDIALLKGGEKGEINVGCGPFPAELLAGDAIGRFNKLFPKMTVKLTVDYAPRLTELLRKRVLDFFVGESQEVKDVPEFEIVGLPPEELFYCVRKGHPLAALENPTPEDFNAYPLAAMWTPERILNLFSKLLGREIRSLEDFGTGLIQCDSATTLLRMVASSDAFTMTTRQVLNKLSSKDELYLSPKPRLDLWTDYSIVRLSGCSVFDALQTLQDVFLDVAEELKERD</sequence>
<comment type="similarity">
    <text evidence="1">Belongs to the LysR transcriptional regulatory family.</text>
</comment>
<reference evidence="6 7" key="1">
    <citation type="journal article" date="2011" name="J. Bacteriol.">
        <title>Genome sequence of the mercury-methylating strain Desulfovibrio desulfuricans ND132.</title>
        <authorList>
            <person name="Brown S.D."/>
            <person name="Gilmour C.C."/>
            <person name="Kucken A.M."/>
            <person name="Wall J.D."/>
            <person name="Elias D.A."/>
            <person name="Brandt C.C."/>
            <person name="Podar M."/>
            <person name="Chertkov O."/>
            <person name="Held B."/>
            <person name="Bruce D.C."/>
            <person name="Detter J.C."/>
            <person name="Tapia R."/>
            <person name="Han C.S."/>
            <person name="Goodwin L.A."/>
            <person name="Cheng J.F."/>
            <person name="Pitluck S."/>
            <person name="Woyke T."/>
            <person name="Mikhailova N."/>
            <person name="Ivanova N.N."/>
            <person name="Han J."/>
            <person name="Lucas S."/>
            <person name="Lapidus A.L."/>
            <person name="Land M.L."/>
            <person name="Hauser L.J."/>
            <person name="Palumbo A.V."/>
        </authorList>
    </citation>
    <scope>NUCLEOTIDE SEQUENCE [LARGE SCALE GENOMIC DNA]</scope>
    <source>
        <strain evidence="6 7">ND132</strain>
    </source>
</reference>
<dbReference type="Pfam" id="PF03466">
    <property type="entry name" value="LysR_substrate"/>
    <property type="match status" value="1"/>
</dbReference>
<dbReference type="RefSeq" id="WP_014321341.1">
    <property type="nucleotide sequence ID" value="NC_016803.1"/>
</dbReference>
<dbReference type="GO" id="GO:0003677">
    <property type="term" value="F:DNA binding"/>
    <property type="evidence" value="ECO:0007669"/>
    <property type="project" value="UniProtKB-KW"/>
</dbReference>
<proteinExistence type="inferred from homology"/>
<evidence type="ECO:0000313" key="7">
    <source>
        <dbReference type="Proteomes" id="UP000007845"/>
    </source>
</evidence>
<dbReference type="STRING" id="641491.DND132_0698"/>
<dbReference type="SMR" id="F0JGP4"/>
<evidence type="ECO:0000313" key="6">
    <source>
        <dbReference type="EMBL" id="EGB13913.1"/>
    </source>
</evidence>
<dbReference type="InterPro" id="IPR050950">
    <property type="entry name" value="HTH-type_LysR_regulators"/>
</dbReference>
<dbReference type="InterPro" id="IPR000847">
    <property type="entry name" value="LysR_HTH_N"/>
</dbReference>
<dbReference type="PROSITE" id="PS50931">
    <property type="entry name" value="HTH_LYSR"/>
    <property type="match status" value="1"/>
</dbReference>
<dbReference type="AlphaFoldDB" id="F0JGP4"/>
<dbReference type="OrthoDB" id="9808620at2"/>
<dbReference type="Gene3D" id="1.10.10.10">
    <property type="entry name" value="Winged helix-like DNA-binding domain superfamily/Winged helix DNA-binding domain"/>
    <property type="match status" value="1"/>
</dbReference>
<evidence type="ECO:0000256" key="4">
    <source>
        <dbReference type="ARBA" id="ARBA00023163"/>
    </source>
</evidence>